<organism evidence="2">
    <name type="scientific">Selaginella moellendorffii</name>
    <name type="common">Spikemoss</name>
    <dbReference type="NCBI Taxonomy" id="88036"/>
    <lineage>
        <taxon>Eukaryota</taxon>
        <taxon>Viridiplantae</taxon>
        <taxon>Streptophyta</taxon>
        <taxon>Embryophyta</taxon>
        <taxon>Tracheophyta</taxon>
        <taxon>Lycopodiopsida</taxon>
        <taxon>Selaginellales</taxon>
        <taxon>Selaginellaceae</taxon>
        <taxon>Selaginella</taxon>
    </lineage>
</organism>
<reference evidence="1 2" key="1">
    <citation type="journal article" date="2011" name="Science">
        <title>The Selaginella genome identifies genetic changes associated with the evolution of vascular plants.</title>
        <authorList>
            <person name="Banks J.A."/>
            <person name="Nishiyama T."/>
            <person name="Hasebe M."/>
            <person name="Bowman J.L."/>
            <person name="Gribskov M."/>
            <person name="dePamphilis C."/>
            <person name="Albert V.A."/>
            <person name="Aono N."/>
            <person name="Aoyama T."/>
            <person name="Ambrose B.A."/>
            <person name="Ashton N.W."/>
            <person name="Axtell M.J."/>
            <person name="Barker E."/>
            <person name="Barker M.S."/>
            <person name="Bennetzen J.L."/>
            <person name="Bonawitz N.D."/>
            <person name="Chapple C."/>
            <person name="Cheng C."/>
            <person name="Correa L.G."/>
            <person name="Dacre M."/>
            <person name="DeBarry J."/>
            <person name="Dreyer I."/>
            <person name="Elias M."/>
            <person name="Engstrom E.M."/>
            <person name="Estelle M."/>
            <person name="Feng L."/>
            <person name="Finet C."/>
            <person name="Floyd S.K."/>
            <person name="Frommer W.B."/>
            <person name="Fujita T."/>
            <person name="Gramzow L."/>
            <person name="Gutensohn M."/>
            <person name="Harholt J."/>
            <person name="Hattori M."/>
            <person name="Heyl A."/>
            <person name="Hirai T."/>
            <person name="Hiwatashi Y."/>
            <person name="Ishikawa M."/>
            <person name="Iwata M."/>
            <person name="Karol K.G."/>
            <person name="Koehler B."/>
            <person name="Kolukisaoglu U."/>
            <person name="Kubo M."/>
            <person name="Kurata T."/>
            <person name="Lalonde S."/>
            <person name="Li K."/>
            <person name="Li Y."/>
            <person name="Litt A."/>
            <person name="Lyons E."/>
            <person name="Manning G."/>
            <person name="Maruyama T."/>
            <person name="Michael T.P."/>
            <person name="Mikami K."/>
            <person name="Miyazaki S."/>
            <person name="Morinaga S."/>
            <person name="Murata T."/>
            <person name="Mueller-Roeber B."/>
            <person name="Nelson D.R."/>
            <person name="Obara M."/>
            <person name="Oguri Y."/>
            <person name="Olmstead R.G."/>
            <person name="Onodera N."/>
            <person name="Petersen B.L."/>
            <person name="Pils B."/>
            <person name="Prigge M."/>
            <person name="Rensing S.A."/>
            <person name="Riano-Pachon D.M."/>
            <person name="Roberts A.W."/>
            <person name="Sato Y."/>
            <person name="Scheller H.V."/>
            <person name="Schulz B."/>
            <person name="Schulz C."/>
            <person name="Shakirov E.V."/>
            <person name="Shibagaki N."/>
            <person name="Shinohara N."/>
            <person name="Shippen D.E."/>
            <person name="Soerensen I."/>
            <person name="Sotooka R."/>
            <person name="Sugimoto N."/>
            <person name="Sugita M."/>
            <person name="Sumikawa N."/>
            <person name="Tanurdzic M."/>
            <person name="Theissen G."/>
            <person name="Ulvskov P."/>
            <person name="Wakazuki S."/>
            <person name="Weng J.K."/>
            <person name="Willats W.W."/>
            <person name="Wipf D."/>
            <person name="Wolf P.G."/>
            <person name="Yang L."/>
            <person name="Zimmer A.D."/>
            <person name="Zhu Q."/>
            <person name="Mitros T."/>
            <person name="Hellsten U."/>
            <person name="Loque D."/>
            <person name="Otillar R."/>
            <person name="Salamov A."/>
            <person name="Schmutz J."/>
            <person name="Shapiro H."/>
            <person name="Lindquist E."/>
            <person name="Lucas S."/>
            <person name="Rokhsar D."/>
            <person name="Grigoriev I.V."/>
        </authorList>
    </citation>
    <scope>NUCLEOTIDE SEQUENCE [LARGE SCALE GENOMIC DNA]</scope>
</reference>
<dbReference type="KEGG" id="smo:SELMODRAFT_429534"/>
<protein>
    <submittedName>
        <fullName evidence="1">Uncharacterized protein</fullName>
    </submittedName>
</protein>
<accession>D8T6H6</accession>
<proteinExistence type="predicted"/>
<name>D8T6H6_SELML</name>
<keyword evidence="2" id="KW-1185">Reference proteome</keyword>
<dbReference type="Gramene" id="EFJ07753">
    <property type="protein sequence ID" value="EFJ07753"/>
    <property type="gene ID" value="SELMODRAFT_429534"/>
</dbReference>
<dbReference type="InParanoid" id="D8T6H6"/>
<dbReference type="EMBL" id="GL377681">
    <property type="protein sequence ID" value="EFJ07753.1"/>
    <property type="molecule type" value="Genomic_DNA"/>
</dbReference>
<dbReference type="AlphaFoldDB" id="D8T6H6"/>
<evidence type="ECO:0000313" key="1">
    <source>
        <dbReference type="EMBL" id="EFJ07753.1"/>
    </source>
</evidence>
<dbReference type="Proteomes" id="UP000001514">
    <property type="component" value="Unassembled WGS sequence"/>
</dbReference>
<sequence length="203" mass="22994">MCLRCTANCPEGKNLVTWGLKRGLMLDGETLATEAYDLFLDASTISYREYFAKEASRCRYLPGVLQTAMPSFGPEFVTLHRKTRLFPVKTRPGKFEGGSLTRIMERKLACLRTLNSKIWEEEQLKKGVGKRVENPSNRGVPLLSGCIASDIYNGLAGRYHGARRKVPGSTYFCVYKFTQGDRKTMYIHGIMGQMCFDYEFNAL</sequence>
<evidence type="ECO:0000313" key="2">
    <source>
        <dbReference type="Proteomes" id="UP000001514"/>
    </source>
</evidence>
<dbReference type="HOGENOM" id="CLU_1350911_0_0_1"/>
<gene>
    <name evidence="1" type="ORF">SELMODRAFT_429534</name>
</gene>